<evidence type="ECO:0000313" key="5">
    <source>
        <dbReference type="RefSeq" id="XP_015512042.1"/>
    </source>
</evidence>
<dbReference type="InterPro" id="IPR007867">
    <property type="entry name" value="GMC_OxRtase_C"/>
</dbReference>
<evidence type="ECO:0000256" key="1">
    <source>
        <dbReference type="ARBA" id="ARBA00010790"/>
    </source>
</evidence>
<dbReference type="Gene3D" id="3.50.50.60">
    <property type="entry name" value="FAD/NAD(P)-binding domain"/>
    <property type="match status" value="1"/>
</dbReference>
<reference evidence="5" key="1">
    <citation type="submission" date="2025-08" db="UniProtKB">
        <authorList>
            <consortium name="RefSeq"/>
        </authorList>
    </citation>
    <scope>IDENTIFICATION</scope>
    <source>
        <tissue evidence="5">Thorax and Abdomen</tissue>
    </source>
</reference>
<dbReference type="Pfam" id="PF05199">
    <property type="entry name" value="GMC_oxred_C"/>
    <property type="match status" value="1"/>
</dbReference>
<dbReference type="AlphaFoldDB" id="A0A6J0BD05"/>
<dbReference type="SUPFAM" id="SSF54373">
    <property type="entry name" value="FAD-linked reductases, C-terminal domain"/>
    <property type="match status" value="1"/>
</dbReference>
<comment type="cofactor">
    <cofactor evidence="2">
        <name>FAD</name>
        <dbReference type="ChEBI" id="CHEBI:57692"/>
    </cofactor>
</comment>
<sequence>MAHSTSSLTCNASFLGPTLQEMCGGSSYYLFMSLLNAFAIRKQAIGGTCERVTSIVSPNREYDYVVIGGGSAGAVVASRLSENPKWKVLVLEAGPDEPPGAEIPSFFNAVVTSSLDWGYSTTNESYACYSTNGSCTCHSVKVLGGNMVHTGMIYLRGNPTDYDKWAALGNKGWSWKDVKPFYLKCEDNREIDRVGRFWHATGGPLSVQRFPYEFPITKAIRDASLEAGFGTSDDLNGDQLTGFNVVQTTTKNGVRQSTGTAYLRPVRDRKNLHISLNSTVAKIIINNKTAVGVEYYQNGQLKKVAVSREVILSAGTVGSPQILLLSGVGPKEHLESMGIEVVKDLRGVGENYHDHISYSVDFTVNEPDVYDNNWAAATEYFAFQTGPLSASGLAGLAIALNSSKSTSDYPDIQLAGYGYIADCAPGDIGALRSKGKRTVSIWVGYQHPKSRGRVRLASKNVTALPVIWGNYLADYRDVEGLIEGINYTLTLSKMEAFKPYNLTLTNQPVAACSDYTFLTNEYWACAIRWSLSPQNHQVGSCKMGPPDDATAVVDPKLRVYGINRLRVADASIMPQIISANTAAPTVMIAEKAADMIKKSHQHRSCKNY</sequence>
<feature type="binding site" evidence="2">
    <location>
        <position position="280"/>
    </location>
    <ligand>
        <name>FAD</name>
        <dbReference type="ChEBI" id="CHEBI:57692"/>
    </ligand>
</feature>
<dbReference type="InterPro" id="IPR036188">
    <property type="entry name" value="FAD/NAD-bd_sf"/>
</dbReference>
<evidence type="ECO:0000313" key="4">
    <source>
        <dbReference type="Proteomes" id="UP000829291"/>
    </source>
</evidence>
<dbReference type="PIRSF" id="PIRSF000137">
    <property type="entry name" value="Alcohol_oxidase"/>
    <property type="match status" value="1"/>
</dbReference>
<keyword evidence="2" id="KW-0285">Flavoprotein</keyword>
<dbReference type="GO" id="GO:0016614">
    <property type="term" value="F:oxidoreductase activity, acting on CH-OH group of donors"/>
    <property type="evidence" value="ECO:0007669"/>
    <property type="project" value="InterPro"/>
</dbReference>
<dbReference type="PANTHER" id="PTHR11552">
    <property type="entry name" value="GLUCOSE-METHANOL-CHOLINE GMC OXIDOREDUCTASE"/>
    <property type="match status" value="1"/>
</dbReference>
<dbReference type="SUPFAM" id="SSF51905">
    <property type="entry name" value="FAD/NAD(P)-binding domain"/>
    <property type="match status" value="1"/>
</dbReference>
<comment type="similarity">
    <text evidence="1">Belongs to the GMC oxidoreductase family.</text>
</comment>
<protein>
    <submittedName>
        <fullName evidence="5">Glucose dehydrogenase [FAD, quinone]</fullName>
    </submittedName>
</protein>
<dbReference type="InterPro" id="IPR000172">
    <property type="entry name" value="GMC_OxRdtase_N"/>
</dbReference>
<dbReference type="InParanoid" id="A0A6J0BD05"/>
<organism evidence="5">
    <name type="scientific">Neodiprion lecontei</name>
    <name type="common">Redheaded pine sawfly</name>
    <dbReference type="NCBI Taxonomy" id="441921"/>
    <lineage>
        <taxon>Eukaryota</taxon>
        <taxon>Metazoa</taxon>
        <taxon>Ecdysozoa</taxon>
        <taxon>Arthropoda</taxon>
        <taxon>Hexapoda</taxon>
        <taxon>Insecta</taxon>
        <taxon>Pterygota</taxon>
        <taxon>Neoptera</taxon>
        <taxon>Endopterygota</taxon>
        <taxon>Hymenoptera</taxon>
        <taxon>Tenthredinoidea</taxon>
        <taxon>Diprionidae</taxon>
        <taxon>Diprioninae</taxon>
        <taxon>Neodiprion</taxon>
    </lineage>
</organism>
<gene>
    <name evidence="5" type="primary">LOC107218630</name>
</gene>
<feature type="binding site" evidence="2">
    <location>
        <position position="142"/>
    </location>
    <ligand>
        <name>FAD</name>
        <dbReference type="ChEBI" id="CHEBI:57692"/>
    </ligand>
</feature>
<evidence type="ECO:0000256" key="2">
    <source>
        <dbReference type="PIRSR" id="PIRSR000137-2"/>
    </source>
</evidence>
<dbReference type="OrthoDB" id="269227at2759"/>
<keyword evidence="2" id="KW-0274">FAD</keyword>
<dbReference type="GO" id="GO:0050660">
    <property type="term" value="F:flavin adenine dinucleotide binding"/>
    <property type="evidence" value="ECO:0007669"/>
    <property type="project" value="InterPro"/>
</dbReference>
<accession>A0A6J0BD05</accession>
<dbReference type="Pfam" id="PF00732">
    <property type="entry name" value="GMC_oxred_N"/>
    <property type="match status" value="1"/>
</dbReference>
<name>A0A6J0BD05_NEOLC</name>
<dbReference type="KEGG" id="nlo:107218630"/>
<dbReference type="PANTHER" id="PTHR11552:SF217">
    <property type="entry name" value="GLUCOSE DEHYDROGENASE [FAD, QUINONE]"/>
    <property type="match status" value="1"/>
</dbReference>
<dbReference type="InterPro" id="IPR012132">
    <property type="entry name" value="GMC_OxRdtase"/>
</dbReference>
<dbReference type="Proteomes" id="UP000829291">
    <property type="component" value="Chromosome 1"/>
</dbReference>
<proteinExistence type="inferred from homology"/>
<dbReference type="GeneID" id="107218630"/>
<feature type="domain" description="Glucose-methanol-choline oxidoreductase N-terminal" evidence="3">
    <location>
        <begin position="315"/>
        <end position="329"/>
    </location>
</feature>
<dbReference type="Gene3D" id="3.30.560.10">
    <property type="entry name" value="Glucose Oxidase, domain 3"/>
    <property type="match status" value="1"/>
</dbReference>
<dbReference type="PROSITE" id="PS00624">
    <property type="entry name" value="GMC_OXRED_2"/>
    <property type="match status" value="1"/>
</dbReference>
<dbReference type="RefSeq" id="XP_015512042.1">
    <property type="nucleotide sequence ID" value="XM_015656556.2"/>
</dbReference>
<evidence type="ECO:0000259" key="3">
    <source>
        <dbReference type="PROSITE" id="PS00624"/>
    </source>
</evidence>
<keyword evidence="4" id="KW-1185">Reference proteome</keyword>